<dbReference type="Pfam" id="PF06772">
    <property type="entry name" value="LtrA"/>
    <property type="match status" value="1"/>
</dbReference>
<feature type="transmembrane region" description="Helical" evidence="2">
    <location>
        <begin position="370"/>
        <end position="390"/>
    </location>
</feature>
<reference evidence="3" key="2">
    <citation type="submission" date="2014-06" db="EMBL/GenBank/DDBJ databases">
        <title>The complete genome of Blastobotrys (Arxula) adeninivorans LS3 - a yeast of biotechnological interest.</title>
        <authorList>
            <person name="Kunze G."/>
            <person name="Gaillardin C."/>
            <person name="Czernicka M."/>
            <person name="Durrens P."/>
            <person name="Martin T."/>
            <person name="Boer E."/>
            <person name="Gabaldon T."/>
            <person name="Cruz J."/>
            <person name="Talla E."/>
            <person name="Marck C."/>
            <person name="Goffeau A."/>
            <person name="Barbe V."/>
            <person name="Baret P."/>
            <person name="Baronian K."/>
            <person name="Beier S."/>
            <person name="Bleykasten C."/>
            <person name="Bode R."/>
            <person name="Casaregola S."/>
            <person name="Despons L."/>
            <person name="Fairhead C."/>
            <person name="Giersberg M."/>
            <person name="Gierski P."/>
            <person name="Hahnel U."/>
            <person name="Hartmann A."/>
            <person name="Jankowska D."/>
            <person name="Jubin C."/>
            <person name="Jung P."/>
            <person name="Lafontaine I."/>
            <person name="Leh-Louis V."/>
            <person name="Lemaire M."/>
            <person name="Marcet-Houben M."/>
            <person name="Mascher M."/>
            <person name="Morel G."/>
            <person name="Richard G.-F."/>
            <person name="Riechen J."/>
            <person name="Sacerdot C."/>
            <person name="Sarkar A."/>
            <person name="Savel G."/>
            <person name="Schacherer J."/>
            <person name="Sherman D."/>
            <person name="Straub M.-L."/>
            <person name="Stein N."/>
            <person name="Thierry A."/>
            <person name="Trautwein-Schult A."/>
            <person name="Westhof E."/>
            <person name="Worch S."/>
            <person name="Dujon B."/>
            <person name="Souciet J.-L."/>
            <person name="Wincker P."/>
            <person name="Scholz U."/>
            <person name="Neuveglise N."/>
        </authorList>
    </citation>
    <scope>NUCLEOTIDE SEQUENCE</scope>
    <source>
        <strain evidence="3">LS3</strain>
    </source>
</reference>
<keyword evidence="2" id="KW-0472">Membrane</keyword>
<reference evidence="3" key="1">
    <citation type="submission" date="2014-02" db="EMBL/GenBank/DDBJ databases">
        <authorList>
            <person name="Genoscope - CEA"/>
        </authorList>
    </citation>
    <scope>NUCLEOTIDE SEQUENCE</scope>
    <source>
        <strain evidence="3">LS3</strain>
    </source>
</reference>
<evidence type="ECO:0000313" key="3">
    <source>
        <dbReference type="EMBL" id="CDP37620.1"/>
    </source>
</evidence>
<accession>A0A060T932</accession>
<feature type="transmembrane region" description="Helical" evidence="2">
    <location>
        <begin position="451"/>
        <end position="471"/>
    </location>
</feature>
<dbReference type="AlphaFoldDB" id="A0A060T932"/>
<feature type="transmembrane region" description="Helical" evidence="2">
    <location>
        <begin position="259"/>
        <end position="281"/>
    </location>
</feature>
<gene>
    <name evidence="3" type="ORF">GNLVRS02_ARAD1D15620g</name>
</gene>
<dbReference type="PANTHER" id="PTHR36840:SF1">
    <property type="entry name" value="BLL5714 PROTEIN"/>
    <property type="match status" value="1"/>
</dbReference>
<feature type="transmembrane region" description="Helical" evidence="2">
    <location>
        <begin position="483"/>
        <end position="506"/>
    </location>
</feature>
<feature type="compositionally biased region" description="Polar residues" evidence="1">
    <location>
        <begin position="23"/>
        <end position="32"/>
    </location>
</feature>
<keyword evidence="2" id="KW-0812">Transmembrane</keyword>
<feature type="transmembrane region" description="Helical" evidence="2">
    <location>
        <begin position="233"/>
        <end position="253"/>
    </location>
</feature>
<sequence length="555" mass="61168">MSSEENAKNADLEAFSDGGLRQGGSSTYSSGVDNRGAPDLDVDAEQGPLQQVQVPEQGPLGEIESDFVQKYGPVKCVFFDKPPEHPILTRPHALNYFFKGVLHRSKGERGSGQFELFIDLLYVGIVANLAATATEEHNGLSLLRYVLTFLPAWQVWSDLRDFMNYYYNNDLTQKALVLWILALLVVYANNASKVAMSSAETALVVGPYVLARFTMATVAFLYTFVIHQHRRQMRFYAISTYCTCALWLAVIWINVRAKVAVAFICLALEIGSYAITFHPWFKKLVRAKYSTAVNIEHEVERVSAFFIIALGESLLGIVQSSPAPNGFTLNLARAIMTLIISYCFLWLYFNGEGSEKAVHALRRSVTSAFLWVYVHIPIMGGLILASEAAVEMTASNVDTTKKHPHTESSESESAGHHVAEAAAKFVVNTLSKAAEHSSEGGEEEVETHYSLQFFFTGGLCVSLLGITIMALADKSMDPKGHKLVPPIIRLVPRAAIAIIILCLAFAEMQTTLLLGITALLLVLLVGFETVAMMPRDRAPMFTDGPPHPPIPDHYL</sequence>
<evidence type="ECO:0000256" key="1">
    <source>
        <dbReference type="SAM" id="MobiDB-lite"/>
    </source>
</evidence>
<feature type="transmembrane region" description="Helical" evidence="2">
    <location>
        <begin position="171"/>
        <end position="188"/>
    </location>
</feature>
<feature type="region of interest" description="Disordered" evidence="1">
    <location>
        <begin position="1"/>
        <end position="42"/>
    </location>
</feature>
<keyword evidence="2" id="KW-1133">Transmembrane helix</keyword>
<protein>
    <submittedName>
        <fullName evidence="3">ARAD1D15620p</fullName>
    </submittedName>
</protein>
<feature type="transmembrane region" description="Helical" evidence="2">
    <location>
        <begin position="331"/>
        <end position="349"/>
    </location>
</feature>
<feature type="transmembrane region" description="Helical" evidence="2">
    <location>
        <begin position="208"/>
        <end position="226"/>
    </location>
</feature>
<feature type="transmembrane region" description="Helical" evidence="2">
    <location>
        <begin position="512"/>
        <end position="531"/>
    </location>
</feature>
<proteinExistence type="predicted"/>
<dbReference type="PhylomeDB" id="A0A060T932"/>
<evidence type="ECO:0000256" key="2">
    <source>
        <dbReference type="SAM" id="Phobius"/>
    </source>
</evidence>
<dbReference type="InterPro" id="IPR010640">
    <property type="entry name" value="Low_temperature_requirement_A"/>
</dbReference>
<organism evidence="3">
    <name type="scientific">Blastobotrys adeninivorans</name>
    <name type="common">Yeast</name>
    <name type="synonym">Arxula adeninivorans</name>
    <dbReference type="NCBI Taxonomy" id="409370"/>
    <lineage>
        <taxon>Eukaryota</taxon>
        <taxon>Fungi</taxon>
        <taxon>Dikarya</taxon>
        <taxon>Ascomycota</taxon>
        <taxon>Saccharomycotina</taxon>
        <taxon>Dipodascomycetes</taxon>
        <taxon>Dipodascales</taxon>
        <taxon>Trichomonascaceae</taxon>
        <taxon>Blastobotrys</taxon>
    </lineage>
</organism>
<dbReference type="PANTHER" id="PTHR36840">
    <property type="entry name" value="BLL5714 PROTEIN"/>
    <property type="match status" value="1"/>
</dbReference>
<name>A0A060T932_BLAAD</name>
<feature type="compositionally biased region" description="Basic and acidic residues" evidence="1">
    <location>
        <begin position="1"/>
        <end position="11"/>
    </location>
</feature>
<dbReference type="EMBL" id="HG937694">
    <property type="protein sequence ID" value="CDP37620.1"/>
    <property type="molecule type" value="Genomic_DNA"/>
</dbReference>